<feature type="domain" description="GH18" evidence="1">
    <location>
        <begin position="8"/>
        <end position="354"/>
    </location>
</feature>
<dbReference type="InterPro" id="IPR011583">
    <property type="entry name" value="Chitinase_II/V-like_cat"/>
</dbReference>
<keyword evidence="3" id="KW-1185">Reference proteome</keyword>
<gene>
    <name evidence="2" type="ORF">LAZ67_14001902</name>
</gene>
<dbReference type="PROSITE" id="PS51910">
    <property type="entry name" value="GH18_2"/>
    <property type="match status" value="1"/>
</dbReference>
<reference evidence="2 3" key="1">
    <citation type="submission" date="2022-01" db="EMBL/GenBank/DDBJ databases">
        <title>A chromosomal length assembly of Cordylochernes scorpioides.</title>
        <authorList>
            <person name="Zeh D."/>
            <person name="Zeh J."/>
        </authorList>
    </citation>
    <scope>NUCLEOTIDE SEQUENCE [LARGE SCALE GENOMIC DNA]</scope>
    <source>
        <strain evidence="2">IN4F17</strain>
        <tissue evidence="2">Whole Body</tissue>
    </source>
</reference>
<organism evidence="2 3">
    <name type="scientific">Cordylochernes scorpioides</name>
    <dbReference type="NCBI Taxonomy" id="51811"/>
    <lineage>
        <taxon>Eukaryota</taxon>
        <taxon>Metazoa</taxon>
        <taxon>Ecdysozoa</taxon>
        <taxon>Arthropoda</taxon>
        <taxon>Chelicerata</taxon>
        <taxon>Arachnida</taxon>
        <taxon>Pseudoscorpiones</taxon>
        <taxon>Cheliferoidea</taxon>
        <taxon>Chernetidae</taxon>
        <taxon>Cordylochernes</taxon>
    </lineage>
</organism>
<evidence type="ECO:0000313" key="3">
    <source>
        <dbReference type="Proteomes" id="UP001235939"/>
    </source>
</evidence>
<dbReference type="Gene3D" id="3.20.20.80">
    <property type="entry name" value="Glycosidases"/>
    <property type="match status" value="1"/>
</dbReference>
<dbReference type="Proteomes" id="UP001235939">
    <property type="component" value="Chromosome 14"/>
</dbReference>
<dbReference type="InterPro" id="IPR029070">
    <property type="entry name" value="Chitinase_insertion_sf"/>
</dbReference>
<evidence type="ECO:0000259" key="1">
    <source>
        <dbReference type="PROSITE" id="PS51910"/>
    </source>
</evidence>
<dbReference type="Gene3D" id="3.10.50.10">
    <property type="match status" value="1"/>
</dbReference>
<accession>A0ABY6L8F0</accession>
<dbReference type="PANTHER" id="PTHR11177:SF317">
    <property type="entry name" value="CHITINASE 12-RELATED"/>
    <property type="match status" value="1"/>
</dbReference>
<dbReference type="InterPro" id="IPR001223">
    <property type="entry name" value="Glyco_hydro18_cat"/>
</dbReference>
<dbReference type="EMBL" id="CP092876">
    <property type="protein sequence ID" value="UYV76732.1"/>
    <property type="molecule type" value="Genomic_DNA"/>
</dbReference>
<dbReference type="PANTHER" id="PTHR11177">
    <property type="entry name" value="CHITINASE"/>
    <property type="match status" value="1"/>
</dbReference>
<dbReference type="InterPro" id="IPR017853">
    <property type="entry name" value="GH"/>
</dbReference>
<evidence type="ECO:0000313" key="2">
    <source>
        <dbReference type="EMBL" id="UYV76732.1"/>
    </source>
</evidence>
<dbReference type="Pfam" id="PF00704">
    <property type="entry name" value="Glyco_hydro_18"/>
    <property type="match status" value="1"/>
</dbReference>
<sequence>MFVDTTTARLLCYARGSLTSPQLARATRLCSHLAVRTSAPPPTVPDLARLAHKETPSLPVLLSLAGSSVFRDITRSPYRSVHVTPLLPRGLTLACCRQSLFVFTAIETLRKEGLAGLDLAWEVPRGTEDRGKLSSLLKELREAFDAEGAATGRGRLLLTAAVPATLTAGFDVLAVSSHVDMLTVDAFDLHGGWEQQAAHHSPLFPLFGADSVQRRLTTTRCIILSHKCDSCITASIRISKCKDDQTDTPKVLQSCGVVQEYVVKEWLSRGTPPQKLLVGLPTFGRSFTLANTSLTDVGAPAEGGGLPGRSTGEKGLLAFSEVCLPHFLLTHLTPIWRSTITERHLTLSYKYNAC</sequence>
<name>A0ABY6L8F0_9ARAC</name>
<dbReference type="SUPFAM" id="SSF51445">
    <property type="entry name" value="(Trans)glycosidases"/>
    <property type="match status" value="1"/>
</dbReference>
<dbReference type="SMART" id="SM00636">
    <property type="entry name" value="Glyco_18"/>
    <property type="match status" value="1"/>
</dbReference>
<protein>
    <submittedName>
        <fullName evidence="2">Cht7</fullName>
    </submittedName>
</protein>
<proteinExistence type="predicted"/>
<dbReference type="InterPro" id="IPR050314">
    <property type="entry name" value="Glycosyl_Hydrlase_18"/>
</dbReference>